<gene>
    <name evidence="2" type="ORF">GCM10011519_07800</name>
</gene>
<keyword evidence="1" id="KW-0472">Membrane</keyword>
<dbReference type="Proteomes" id="UP000649179">
    <property type="component" value="Unassembled WGS sequence"/>
</dbReference>
<reference evidence="2" key="2">
    <citation type="submission" date="2020-09" db="EMBL/GenBank/DDBJ databases">
        <authorList>
            <person name="Sun Q."/>
            <person name="Zhou Y."/>
        </authorList>
    </citation>
    <scope>NUCLEOTIDE SEQUENCE</scope>
    <source>
        <strain evidence="2">CGMCC 1.16067</strain>
    </source>
</reference>
<keyword evidence="1" id="KW-1133">Transmembrane helix</keyword>
<evidence type="ECO:0000313" key="2">
    <source>
        <dbReference type="EMBL" id="GGF36691.1"/>
    </source>
</evidence>
<name>A0A917BCW8_9ACTN</name>
<dbReference type="AlphaFoldDB" id="A0A917BCW8"/>
<dbReference type="Pfam" id="PF06149">
    <property type="entry name" value="DUF969"/>
    <property type="match status" value="1"/>
</dbReference>
<organism evidence="2 3">
    <name type="scientific">Marmoricola endophyticus</name>
    <dbReference type="NCBI Taxonomy" id="2040280"/>
    <lineage>
        <taxon>Bacteria</taxon>
        <taxon>Bacillati</taxon>
        <taxon>Actinomycetota</taxon>
        <taxon>Actinomycetes</taxon>
        <taxon>Propionibacteriales</taxon>
        <taxon>Nocardioidaceae</taxon>
        <taxon>Marmoricola</taxon>
    </lineage>
</organism>
<comment type="caution">
    <text evidence="2">The sequence shown here is derived from an EMBL/GenBank/DDBJ whole genome shotgun (WGS) entry which is preliminary data.</text>
</comment>
<protein>
    <submittedName>
        <fullName evidence="2">Membrane protein</fullName>
    </submittedName>
</protein>
<sequence>MWVLLAVAVIVVGFALRLNALVVVTVSGIVAGLVAGLGPVEIVEAFGSGFAGSRSVTVFIFVLPVIGLVERFGLQHQARRLIGRLARLTTGRLLASYLLIRQATAALGLLAVGGHAQAVRPIVAPMSEAAAERAHGELTQTMRERIRSYAASADNVGAFFGEDIFVAVGSILLITGFVDTTYGLKLDALDVAVWAIPSAVCAFVIHGWRMVRLDRRLTAMATADLGAGR</sequence>
<dbReference type="InterPro" id="IPR010374">
    <property type="entry name" value="DUF969"/>
</dbReference>
<dbReference type="EMBL" id="BMKQ01000001">
    <property type="protein sequence ID" value="GGF36691.1"/>
    <property type="molecule type" value="Genomic_DNA"/>
</dbReference>
<feature type="transmembrane region" description="Helical" evidence="1">
    <location>
        <begin position="56"/>
        <end position="74"/>
    </location>
</feature>
<reference evidence="2" key="1">
    <citation type="journal article" date="2014" name="Int. J. Syst. Evol. Microbiol.">
        <title>Complete genome sequence of Corynebacterium casei LMG S-19264T (=DSM 44701T), isolated from a smear-ripened cheese.</title>
        <authorList>
            <consortium name="US DOE Joint Genome Institute (JGI-PGF)"/>
            <person name="Walter F."/>
            <person name="Albersmeier A."/>
            <person name="Kalinowski J."/>
            <person name="Ruckert C."/>
        </authorList>
    </citation>
    <scope>NUCLEOTIDE SEQUENCE</scope>
    <source>
        <strain evidence="2">CGMCC 1.16067</strain>
    </source>
</reference>
<keyword evidence="3" id="KW-1185">Reference proteome</keyword>
<accession>A0A917BCW8</accession>
<evidence type="ECO:0000313" key="3">
    <source>
        <dbReference type="Proteomes" id="UP000649179"/>
    </source>
</evidence>
<evidence type="ECO:0000256" key="1">
    <source>
        <dbReference type="SAM" id="Phobius"/>
    </source>
</evidence>
<feature type="transmembrane region" description="Helical" evidence="1">
    <location>
        <begin position="191"/>
        <end position="211"/>
    </location>
</feature>
<proteinExistence type="predicted"/>
<keyword evidence="1" id="KW-0812">Transmembrane</keyword>